<dbReference type="HOGENOM" id="CLU_1684983_0_0_10"/>
<comment type="caution">
    <text evidence="1">The sequence shown here is derived from an EMBL/GenBank/DDBJ whole genome shotgun (WGS) entry which is preliminary data.</text>
</comment>
<sequence length="181" mass="21217">MKMNNKNLLVLMTLLIFEGVTGCNSNNSNSHLISIQKKNVIQKRKNKNKIEFGDSLFVQRIIDGFFFQEKISKEQDYALVVKHCFSHTDEQYDETFADGLSQMLIKYPEKIKGIQKAISSLPAEQQNKANYNMMVYIVSSWIMENYTDTMDLNVFYQTYPFFKRSSKIDNILKEQFENSME</sequence>
<proteinExistence type="predicted"/>
<reference evidence="1 2" key="1">
    <citation type="submission" date="2009-10" db="EMBL/GenBank/DDBJ databases">
        <authorList>
            <person name="Qin X."/>
            <person name="Bachman B."/>
            <person name="Battles P."/>
            <person name="Bell A."/>
            <person name="Bess C."/>
            <person name="Bickham C."/>
            <person name="Chaboub L."/>
            <person name="Chen D."/>
            <person name="Coyle M."/>
            <person name="Deiros D.R."/>
            <person name="Dinh H."/>
            <person name="Forbes L."/>
            <person name="Fowler G."/>
            <person name="Francisco L."/>
            <person name="Fu Q."/>
            <person name="Gubbala S."/>
            <person name="Hale W."/>
            <person name="Han Y."/>
            <person name="Hemphill L."/>
            <person name="Highlander S.K."/>
            <person name="Hirani K."/>
            <person name="Hogues M."/>
            <person name="Jackson L."/>
            <person name="Jakkamsetti A."/>
            <person name="Javaid M."/>
            <person name="Jiang H."/>
            <person name="Korchina V."/>
            <person name="Kovar C."/>
            <person name="Lara F."/>
            <person name="Lee S."/>
            <person name="Mata R."/>
            <person name="Mathew T."/>
            <person name="Moen C."/>
            <person name="Morales K."/>
            <person name="Munidasa M."/>
            <person name="Nazareth L."/>
            <person name="Ngo R."/>
            <person name="Nguyen L."/>
            <person name="Okwuonu G."/>
            <person name="Ongeri F."/>
            <person name="Patil S."/>
            <person name="Petrosino J."/>
            <person name="Pham C."/>
            <person name="Pham P."/>
            <person name="Pu L.-L."/>
            <person name="Puazo M."/>
            <person name="Raj R."/>
            <person name="Reid J."/>
            <person name="Rouhana J."/>
            <person name="Saada N."/>
            <person name="Shang Y."/>
            <person name="Simmons D."/>
            <person name="Thornton R."/>
            <person name="Warren J."/>
            <person name="Weissenberger G."/>
            <person name="Zhang J."/>
            <person name="Zhang L."/>
            <person name="Zhou C."/>
            <person name="Zhu D."/>
            <person name="Muzny D."/>
            <person name="Worley K."/>
            <person name="Gibbs R."/>
        </authorList>
    </citation>
    <scope>NUCLEOTIDE SEQUENCE [LARGE SCALE GENOMIC DNA]</scope>
    <source>
        <strain evidence="1 2">DSM 17361</strain>
    </source>
</reference>
<dbReference type="OrthoDB" id="1070627at2"/>
<protein>
    <submittedName>
        <fullName evidence="1">Uncharacterized protein</fullName>
    </submittedName>
</protein>
<dbReference type="AlphaFoldDB" id="D1PVA1"/>
<keyword evidence="2" id="KW-1185">Reference proteome</keyword>
<organism evidence="1 2">
    <name type="scientific">Hallella bergensis DSM 17361</name>
    <dbReference type="NCBI Taxonomy" id="585502"/>
    <lineage>
        <taxon>Bacteria</taxon>
        <taxon>Pseudomonadati</taxon>
        <taxon>Bacteroidota</taxon>
        <taxon>Bacteroidia</taxon>
        <taxon>Bacteroidales</taxon>
        <taxon>Prevotellaceae</taxon>
        <taxon>Hallella</taxon>
    </lineage>
</organism>
<gene>
    <name evidence="1" type="ORF">HMPREF0645_0886</name>
</gene>
<accession>D1PVA1</accession>
<dbReference type="EMBL" id="ACKS01000035">
    <property type="protein sequence ID" value="EFA44675.1"/>
    <property type="molecule type" value="Genomic_DNA"/>
</dbReference>
<name>D1PVA1_9BACT</name>
<dbReference type="Proteomes" id="UP000003160">
    <property type="component" value="Unassembled WGS sequence"/>
</dbReference>
<evidence type="ECO:0000313" key="1">
    <source>
        <dbReference type="EMBL" id="EFA44675.1"/>
    </source>
</evidence>
<evidence type="ECO:0000313" key="2">
    <source>
        <dbReference type="Proteomes" id="UP000003160"/>
    </source>
</evidence>
<dbReference type="RefSeq" id="WP_007173000.1">
    <property type="nucleotide sequence ID" value="NZ_GG704780.1"/>
</dbReference>